<feature type="compositionally biased region" description="Basic and acidic residues" evidence="1">
    <location>
        <begin position="145"/>
        <end position="157"/>
    </location>
</feature>
<proteinExistence type="evidence at transcript level"/>
<feature type="compositionally biased region" description="Basic residues" evidence="1">
    <location>
        <begin position="91"/>
        <end position="110"/>
    </location>
</feature>
<dbReference type="AlphaFoldDB" id="V5HTI6"/>
<organism evidence="2">
    <name type="scientific">Ixodes ricinus</name>
    <name type="common">Common tick</name>
    <name type="synonym">Acarus ricinus</name>
    <dbReference type="NCBI Taxonomy" id="34613"/>
    <lineage>
        <taxon>Eukaryota</taxon>
        <taxon>Metazoa</taxon>
        <taxon>Ecdysozoa</taxon>
        <taxon>Arthropoda</taxon>
        <taxon>Chelicerata</taxon>
        <taxon>Arachnida</taxon>
        <taxon>Acari</taxon>
        <taxon>Parasitiformes</taxon>
        <taxon>Ixodida</taxon>
        <taxon>Ixodoidea</taxon>
        <taxon>Ixodidae</taxon>
        <taxon>Ixodinae</taxon>
        <taxon>Ixodes</taxon>
    </lineage>
</organism>
<evidence type="ECO:0000256" key="1">
    <source>
        <dbReference type="SAM" id="MobiDB-lite"/>
    </source>
</evidence>
<feature type="region of interest" description="Disordered" evidence="1">
    <location>
        <begin position="178"/>
        <end position="198"/>
    </location>
</feature>
<feature type="compositionally biased region" description="Polar residues" evidence="1">
    <location>
        <begin position="186"/>
        <end position="198"/>
    </location>
</feature>
<accession>V5HTI6</accession>
<feature type="compositionally biased region" description="Basic residues" evidence="1">
    <location>
        <begin position="14"/>
        <end position="24"/>
    </location>
</feature>
<dbReference type="EMBL" id="GANP01002769">
    <property type="protein sequence ID" value="JAB81699.1"/>
    <property type="molecule type" value="mRNA"/>
</dbReference>
<feature type="compositionally biased region" description="Basic residues" evidence="1">
    <location>
        <begin position="36"/>
        <end position="57"/>
    </location>
</feature>
<protein>
    <submittedName>
        <fullName evidence="2">Putative pre-mrna-splicing factor cwc25 pediculus us corporis pre-mrna-splicing factor cwc25</fullName>
    </submittedName>
</protein>
<evidence type="ECO:0000313" key="2">
    <source>
        <dbReference type="EMBL" id="JAB81699.1"/>
    </source>
</evidence>
<name>V5HTI6_IXORI</name>
<feature type="region of interest" description="Disordered" evidence="1">
    <location>
        <begin position="1"/>
        <end position="157"/>
    </location>
</feature>
<sequence length="310" mass="34739">MPYRDSDSDSGSTSRRKKKKRTHRSSSSSGDEQSSSRHRHRKKNARGSHQEKSRRRRSEVPVRRPATPAKTTSTQAAFPLHLPPTGDRARRTPSSRRRSRSRSPKHRSGRSRSGSSSRRHSRSASDSPRRSSRRSTSSSPRRARRDSPDLRNVNDADRLKLKIQQVMKAAANASAELSKKGLLPKGSSNQTSTPPTMQEQLERARMIEDINAPSFSQQVFVSRAGKKDGGSLKEVDNHTAAIFGSLETLVAANKEVVPLCNWREKPELLVHDNLMESSEAKLERWRKKLAAERRKRINGVSLGGLARTDT</sequence>
<reference evidence="2" key="1">
    <citation type="journal article" date="2015" name="Sci. Rep.">
        <title>Tissue- and time-dependent transcription in Ixodes ricinus salivary glands and midguts when blood feeding on the vertebrate host.</title>
        <authorList>
            <person name="Kotsyfakis M."/>
            <person name="Schwarz A."/>
            <person name="Erhart J."/>
            <person name="Ribeiro J.M."/>
        </authorList>
    </citation>
    <scope>NUCLEOTIDE SEQUENCE</scope>
    <source>
        <tissue evidence="2">Salivary gland and midgut</tissue>
    </source>
</reference>